<evidence type="ECO:0000313" key="3">
    <source>
        <dbReference type="WBParaSite" id="PSAMB.scaffold106size78906.g2115.t1"/>
    </source>
</evidence>
<protein>
    <submittedName>
        <fullName evidence="3">Uncharacterized protein</fullName>
    </submittedName>
</protein>
<name>A0A914UJY6_9BILA</name>
<keyword evidence="2" id="KW-1185">Reference proteome</keyword>
<evidence type="ECO:0000256" key="1">
    <source>
        <dbReference type="SAM" id="MobiDB-lite"/>
    </source>
</evidence>
<sequence>MERCNGSPASLATTPVAGHRRITAGAHSNASSSSSTARTDASTAVAVMAAYDRRHPHRRDRPTGGASIAGRERRSLSAHHVYTCFGSVLCAMFCDFRADFATSAATTRRLSLWRRMSGAMGHGEALNEGWLKEGARALITQRTAVLSAGPHEAR</sequence>
<accession>A0A914UJY6</accession>
<feature type="region of interest" description="Disordered" evidence="1">
    <location>
        <begin position="52"/>
        <end position="72"/>
    </location>
</feature>
<reference evidence="3" key="1">
    <citation type="submission" date="2022-11" db="UniProtKB">
        <authorList>
            <consortium name="WormBaseParasite"/>
        </authorList>
    </citation>
    <scope>IDENTIFICATION</scope>
</reference>
<dbReference type="AlphaFoldDB" id="A0A914UJY6"/>
<organism evidence="2 3">
    <name type="scientific">Plectus sambesii</name>
    <dbReference type="NCBI Taxonomy" id="2011161"/>
    <lineage>
        <taxon>Eukaryota</taxon>
        <taxon>Metazoa</taxon>
        <taxon>Ecdysozoa</taxon>
        <taxon>Nematoda</taxon>
        <taxon>Chromadorea</taxon>
        <taxon>Plectida</taxon>
        <taxon>Plectina</taxon>
        <taxon>Plectoidea</taxon>
        <taxon>Plectidae</taxon>
        <taxon>Plectus</taxon>
    </lineage>
</organism>
<evidence type="ECO:0000313" key="2">
    <source>
        <dbReference type="Proteomes" id="UP000887566"/>
    </source>
</evidence>
<dbReference type="WBParaSite" id="PSAMB.scaffold106size78906.g2115.t1">
    <property type="protein sequence ID" value="PSAMB.scaffold106size78906.g2115.t1"/>
    <property type="gene ID" value="PSAMB.scaffold106size78906.g2115"/>
</dbReference>
<proteinExistence type="predicted"/>
<dbReference type="Proteomes" id="UP000887566">
    <property type="component" value="Unplaced"/>
</dbReference>